<dbReference type="Proteomes" id="UP000075430">
    <property type="component" value="Unassembled WGS sequence"/>
</dbReference>
<accession>A0A150F2R2</accession>
<evidence type="ECO:0000313" key="2">
    <source>
        <dbReference type="EMBL" id="KXZ13426.1"/>
    </source>
</evidence>
<comment type="caution">
    <text evidence="2">The sequence shown here is derived from an EMBL/GenBank/DDBJ whole genome shotgun (WGS) entry which is preliminary data.</text>
</comment>
<proteinExistence type="predicted"/>
<protein>
    <recommendedName>
        <fullName evidence="4">DUF2809 domain-containing protein</fullName>
    </recommendedName>
</protein>
<keyword evidence="1" id="KW-0812">Transmembrane</keyword>
<keyword evidence="1" id="KW-0472">Membrane</keyword>
<gene>
    <name evidence="2" type="ORF">AXI58_04635</name>
</gene>
<dbReference type="InterPro" id="IPR021257">
    <property type="entry name" value="DUF2809"/>
</dbReference>
<keyword evidence="3" id="KW-1185">Reference proteome</keyword>
<sequence length="135" mass="14909">MKRNRLAYGALTVLIIVLGLLSRTAYMTALLPDAVNAYLGDALWAAMIFTGCGFLFRYAQTKTAAVMSLSFCYLIECSQLYHAAWIDAIRSNPLGGLVLGYEFVWSDIIAYTVGVCASAFIEWTMKSKRSRALSL</sequence>
<dbReference type="RefSeq" id="WP_061523200.1">
    <property type="nucleotide sequence ID" value="NZ_JARLZY010000008.1"/>
</dbReference>
<feature type="transmembrane region" description="Helical" evidence="1">
    <location>
        <begin position="63"/>
        <end position="83"/>
    </location>
</feature>
<evidence type="ECO:0008006" key="4">
    <source>
        <dbReference type="Google" id="ProtNLM"/>
    </source>
</evidence>
<name>A0A150F2R2_9BACI</name>
<evidence type="ECO:0000313" key="3">
    <source>
        <dbReference type="Proteomes" id="UP000075430"/>
    </source>
</evidence>
<reference evidence="3" key="1">
    <citation type="submission" date="2016-02" db="EMBL/GenBank/DDBJ databases">
        <authorList>
            <person name="Dunlap C."/>
        </authorList>
    </citation>
    <scope>NUCLEOTIDE SEQUENCE [LARGE SCALE GENOMIC DNA]</scope>
    <source>
        <strain evidence="3">NRRL B-41092</strain>
    </source>
</reference>
<dbReference type="Pfam" id="PF10990">
    <property type="entry name" value="DUF2809"/>
    <property type="match status" value="1"/>
</dbReference>
<evidence type="ECO:0000256" key="1">
    <source>
        <dbReference type="SAM" id="Phobius"/>
    </source>
</evidence>
<feature type="transmembrane region" description="Helical" evidence="1">
    <location>
        <begin position="103"/>
        <end position="121"/>
    </location>
</feature>
<dbReference type="OrthoDB" id="5360192at2"/>
<dbReference type="AlphaFoldDB" id="A0A150F2R2"/>
<keyword evidence="1" id="KW-1133">Transmembrane helix</keyword>
<organism evidence="2 3">
    <name type="scientific">Bacillus nakamurai</name>
    <dbReference type="NCBI Taxonomy" id="1793963"/>
    <lineage>
        <taxon>Bacteria</taxon>
        <taxon>Bacillati</taxon>
        <taxon>Bacillota</taxon>
        <taxon>Bacilli</taxon>
        <taxon>Bacillales</taxon>
        <taxon>Bacillaceae</taxon>
        <taxon>Bacillus</taxon>
    </lineage>
</organism>
<dbReference type="EMBL" id="LSBA01000038">
    <property type="protein sequence ID" value="KXZ13426.1"/>
    <property type="molecule type" value="Genomic_DNA"/>
</dbReference>
<feature type="transmembrane region" description="Helical" evidence="1">
    <location>
        <begin position="37"/>
        <end position="56"/>
    </location>
</feature>